<organism evidence="4 5">
    <name type="scientific">Chara braunii</name>
    <name type="common">Braun's stonewort</name>
    <dbReference type="NCBI Taxonomy" id="69332"/>
    <lineage>
        <taxon>Eukaryota</taxon>
        <taxon>Viridiplantae</taxon>
        <taxon>Streptophyta</taxon>
        <taxon>Charophyceae</taxon>
        <taxon>Charales</taxon>
        <taxon>Characeae</taxon>
        <taxon>Chara</taxon>
    </lineage>
</organism>
<reference evidence="4 5" key="1">
    <citation type="journal article" date="2018" name="Cell">
        <title>The Chara Genome: Secondary Complexity and Implications for Plant Terrestrialization.</title>
        <authorList>
            <person name="Nishiyama T."/>
            <person name="Sakayama H."/>
            <person name="Vries J.D."/>
            <person name="Buschmann H."/>
            <person name="Saint-Marcoux D."/>
            <person name="Ullrich K.K."/>
            <person name="Haas F.B."/>
            <person name="Vanderstraeten L."/>
            <person name="Becker D."/>
            <person name="Lang D."/>
            <person name="Vosolsobe S."/>
            <person name="Rombauts S."/>
            <person name="Wilhelmsson P.K.I."/>
            <person name="Janitza P."/>
            <person name="Kern R."/>
            <person name="Heyl A."/>
            <person name="Rumpler F."/>
            <person name="Villalobos L.I.A.C."/>
            <person name="Clay J.M."/>
            <person name="Skokan R."/>
            <person name="Toyoda A."/>
            <person name="Suzuki Y."/>
            <person name="Kagoshima H."/>
            <person name="Schijlen E."/>
            <person name="Tajeshwar N."/>
            <person name="Catarino B."/>
            <person name="Hetherington A.J."/>
            <person name="Saltykova A."/>
            <person name="Bonnot C."/>
            <person name="Breuninger H."/>
            <person name="Symeonidi A."/>
            <person name="Radhakrishnan G.V."/>
            <person name="Van Nieuwerburgh F."/>
            <person name="Deforce D."/>
            <person name="Chang C."/>
            <person name="Karol K.G."/>
            <person name="Hedrich R."/>
            <person name="Ulvskov P."/>
            <person name="Glockner G."/>
            <person name="Delwiche C.F."/>
            <person name="Petrasek J."/>
            <person name="Van de Peer Y."/>
            <person name="Friml J."/>
            <person name="Beilby M."/>
            <person name="Dolan L."/>
            <person name="Kohara Y."/>
            <person name="Sugano S."/>
            <person name="Fujiyama A."/>
            <person name="Delaux P.-M."/>
            <person name="Quint M."/>
            <person name="TheiBen G."/>
            <person name="Hagemann M."/>
            <person name="Harholt J."/>
            <person name="Dunand C."/>
            <person name="Zachgo S."/>
            <person name="Langdale J."/>
            <person name="Maumus F."/>
            <person name="Straeten D.V.D."/>
            <person name="Gould S.B."/>
            <person name="Rensing S.A."/>
        </authorList>
    </citation>
    <scope>NUCLEOTIDE SEQUENCE [LARGE SCALE GENOMIC DNA]</scope>
    <source>
        <strain evidence="4 5">S276</strain>
    </source>
</reference>
<comment type="caution">
    <text evidence="4">The sequence shown here is derived from an EMBL/GenBank/DDBJ whole genome shotgun (WGS) entry which is preliminary data.</text>
</comment>
<dbReference type="GO" id="GO:0010224">
    <property type="term" value="P:response to UV-B"/>
    <property type="evidence" value="ECO:0007669"/>
    <property type="project" value="EnsemblPlants"/>
</dbReference>
<evidence type="ECO:0000259" key="3">
    <source>
        <dbReference type="Pfam" id="PF04884"/>
    </source>
</evidence>
<keyword evidence="5" id="KW-1185">Reference proteome</keyword>
<sequence length="595" mass="64560">MPLAAFTANVPGGLKGLEQGLLDVGIEVQEVPISSPKVLPWEDEWKWRPQRKERKEAAGGWWPKKAPARVSQSEEAATVTWVELRGSSKKMYSFIGAGQQERLKERTLSEDKLVAEKIGGVLRDQFLPVGYPHSVSPGFLAYTCWHTLQECANAAISVISTQSLLLAAGLRPTPAQATIVSWVLKDGMQHVGKLIGSSNGARMDAEPKRWRLFADLMFDIGAGLEVLSPLCPNHFLSVAGLANLSKGVSLVAARSTRLPIYNAFAREGNLGDLHTKGEAIGVFSNLLGMAIGIRLASTVCNTMHGKILTASALSAVHLFASSREMRSTPLNTLNGRRTGMLIKDYLETGKVPRPAELAHKENFLMAPQGTQPVVGDVQLNVPISKTVASPSVLAELVEKFRGEKFILNFRDGRTDMVLHPEATGEDAVRGWLLAACAAQIVKEREGMEHWREEGGKGASSAEVGSEKSSFAEEQPPSTVRRRATGATRDGSRGAKNSDHPGRHRTLHDGNRVAAEDEDGSAPANNAVIRGKHSARDKRWASERSEVMGPGTNRMVVIDEAYARMEGLLPPLLQGLREAGWHTHLFAEGTAVRAAW</sequence>
<proteinExistence type="inferred from homology"/>
<dbReference type="PANTHER" id="PTHR12770:SF5">
    <property type="entry name" value="PROTEIN ROOT UVB SENSITIVE 2, CHLOROPLASTIC"/>
    <property type="match status" value="1"/>
</dbReference>
<dbReference type="GO" id="GO:0009941">
    <property type="term" value="C:chloroplast envelope"/>
    <property type="evidence" value="ECO:0007669"/>
    <property type="project" value="TreeGrafter"/>
</dbReference>
<dbReference type="Proteomes" id="UP000265515">
    <property type="component" value="Unassembled WGS sequence"/>
</dbReference>
<comment type="similarity">
    <text evidence="1">Belongs to the RUS1 family.</text>
</comment>
<dbReference type="EMBL" id="BFEA01000757">
    <property type="protein sequence ID" value="GBG89715.1"/>
    <property type="molecule type" value="Genomic_DNA"/>
</dbReference>
<feature type="region of interest" description="Disordered" evidence="2">
    <location>
        <begin position="447"/>
        <end position="508"/>
    </location>
</feature>
<accession>A0A388M5D1</accession>
<evidence type="ECO:0000313" key="5">
    <source>
        <dbReference type="Proteomes" id="UP000265515"/>
    </source>
</evidence>
<name>A0A388M5D1_CHABU</name>
<feature type="compositionally biased region" description="Basic and acidic residues" evidence="2">
    <location>
        <begin position="489"/>
        <end position="508"/>
    </location>
</feature>
<dbReference type="PANTHER" id="PTHR12770">
    <property type="entry name" value="RUS1 FAMILY PROTEIN C16ORF58"/>
    <property type="match status" value="1"/>
</dbReference>
<feature type="domain" description="Protein root UVB sensitive/RUS" evidence="3">
    <location>
        <begin position="117"/>
        <end position="348"/>
    </location>
</feature>
<dbReference type="Pfam" id="PF04884">
    <property type="entry name" value="UVB_sens_prot"/>
    <property type="match status" value="1"/>
</dbReference>
<evidence type="ECO:0000256" key="1">
    <source>
        <dbReference type="ARBA" id="ARBA00007558"/>
    </source>
</evidence>
<gene>
    <name evidence="4" type="ORF">CBR_g49568</name>
</gene>
<dbReference type="Gramene" id="GBG89715">
    <property type="protein sequence ID" value="GBG89715"/>
    <property type="gene ID" value="CBR_g49568"/>
</dbReference>
<dbReference type="GO" id="GO:0009926">
    <property type="term" value="P:auxin polar transport"/>
    <property type="evidence" value="ECO:0007669"/>
    <property type="project" value="EnsemblPlants"/>
</dbReference>
<evidence type="ECO:0000313" key="4">
    <source>
        <dbReference type="EMBL" id="GBG89715.1"/>
    </source>
</evidence>
<evidence type="ECO:0000256" key="2">
    <source>
        <dbReference type="SAM" id="MobiDB-lite"/>
    </source>
</evidence>
<dbReference type="InterPro" id="IPR006968">
    <property type="entry name" value="RUS_fam"/>
</dbReference>
<dbReference type="OrthoDB" id="364779at2759"/>
<protein>
    <recommendedName>
        <fullName evidence="3">Protein root UVB sensitive/RUS domain-containing protein</fullName>
    </recommendedName>
</protein>
<dbReference type="InterPro" id="IPR054549">
    <property type="entry name" value="UVB_sens_RUS_dom"/>
</dbReference>
<dbReference type="AlphaFoldDB" id="A0A388M5D1"/>